<dbReference type="GO" id="GO:0001228">
    <property type="term" value="F:DNA-binding transcription activator activity, RNA polymerase II-specific"/>
    <property type="evidence" value="ECO:0007669"/>
    <property type="project" value="TreeGrafter"/>
</dbReference>
<dbReference type="EMBL" id="LKEA01000042">
    <property type="protein sequence ID" value="ROV94099.1"/>
    <property type="molecule type" value="Genomic_DNA"/>
</dbReference>
<evidence type="ECO:0008006" key="4">
    <source>
        <dbReference type="Google" id="ProtNLM"/>
    </source>
</evidence>
<proteinExistence type="predicted"/>
<evidence type="ECO:0000256" key="1">
    <source>
        <dbReference type="SAM" id="MobiDB-lite"/>
    </source>
</evidence>
<dbReference type="OrthoDB" id="3546279at2759"/>
<organism evidence="2 3">
    <name type="scientific">Cytospora schulzeri</name>
    <dbReference type="NCBI Taxonomy" id="448051"/>
    <lineage>
        <taxon>Eukaryota</taxon>
        <taxon>Fungi</taxon>
        <taxon>Dikarya</taxon>
        <taxon>Ascomycota</taxon>
        <taxon>Pezizomycotina</taxon>
        <taxon>Sordariomycetes</taxon>
        <taxon>Sordariomycetidae</taxon>
        <taxon>Diaporthales</taxon>
        <taxon>Cytosporaceae</taxon>
        <taxon>Cytospora</taxon>
    </lineage>
</organism>
<gene>
    <name evidence="2" type="ORF">VMCG_08223</name>
</gene>
<protein>
    <recommendedName>
        <fullName evidence="4">Transcription factor domain-containing protein</fullName>
    </recommendedName>
</protein>
<dbReference type="AlphaFoldDB" id="A0A423VT33"/>
<reference evidence="2 3" key="1">
    <citation type="submission" date="2015-09" db="EMBL/GenBank/DDBJ databases">
        <title>Host preference determinants of Valsa canker pathogens revealed by comparative genomics.</title>
        <authorList>
            <person name="Yin Z."/>
            <person name="Huang L."/>
        </authorList>
    </citation>
    <scope>NUCLEOTIDE SEQUENCE [LARGE SCALE GENOMIC DNA]</scope>
    <source>
        <strain evidence="2 3">03-1</strain>
    </source>
</reference>
<evidence type="ECO:0000313" key="3">
    <source>
        <dbReference type="Proteomes" id="UP000283895"/>
    </source>
</evidence>
<dbReference type="PANTHER" id="PTHR47784:SF5">
    <property type="entry name" value="STEROL UPTAKE CONTROL PROTEIN 2"/>
    <property type="match status" value="1"/>
</dbReference>
<dbReference type="PANTHER" id="PTHR47784">
    <property type="entry name" value="STEROL UPTAKE CONTROL PROTEIN 2"/>
    <property type="match status" value="1"/>
</dbReference>
<comment type="caution">
    <text evidence="2">The sequence shown here is derived from an EMBL/GenBank/DDBJ whole genome shotgun (WGS) entry which is preliminary data.</text>
</comment>
<feature type="compositionally biased region" description="Low complexity" evidence="1">
    <location>
        <begin position="96"/>
        <end position="105"/>
    </location>
</feature>
<keyword evidence="3" id="KW-1185">Reference proteome</keyword>
<sequence>MSSLQRHWFQFTSNTLILLDDPARESFWNKGQALIPFVKGQSYVGFATRSVASLHINYLRTTSTSGSPTTALARGSDGSSGSSISKPVDSAPGRFISPPSSISSSNTESPDIIEAYKNLVSATSTFRSMVPCVNDKNWVACVGFSIAVTVFQFDTARRAAPHDFKTIVVDTLRALRNAATIHTQISPQIRSRIAGQTDALESRQKRADIMVQAVTGSPLDEALDSIGGLIRSIMLRQAQAHGYEDNNIDPQWFTGLEGPSPARLSEDLGSILQAAVALEKWIMKIVGRPRRWQDIMFWPSSVSDHFFSLIVARDSAALAVIVHWFAIVDRAPRRWYLDGWALRAAAVVMIHIGPEWEDLLVWPRRHFGFEREI</sequence>
<accession>A0A423VT33</accession>
<name>A0A423VT33_9PEZI</name>
<evidence type="ECO:0000313" key="2">
    <source>
        <dbReference type="EMBL" id="ROV94099.1"/>
    </source>
</evidence>
<feature type="region of interest" description="Disordered" evidence="1">
    <location>
        <begin position="63"/>
        <end position="108"/>
    </location>
</feature>
<feature type="compositionally biased region" description="Low complexity" evidence="1">
    <location>
        <begin position="75"/>
        <end position="85"/>
    </location>
</feature>
<dbReference type="STRING" id="356882.A0A423VT33"/>
<dbReference type="InterPro" id="IPR053157">
    <property type="entry name" value="Sterol_Uptake_Regulator"/>
</dbReference>
<dbReference type="Proteomes" id="UP000283895">
    <property type="component" value="Unassembled WGS sequence"/>
</dbReference>